<sequence>MKLFSSKRNQRNTAFVVLMLWTFAMASSAANACLLEAHDTHVHVHMVDAAKAAPALNSHHEHEHAPIDGDHAAADGSKVPCQKFCSEESEIITKQHFGLDQPDPGQVPLVVVLWVVPELSGQTPVRMDSMRPLPLPLPLRVRYSRMAL</sequence>
<evidence type="ECO:0000313" key="3">
    <source>
        <dbReference type="EMBL" id="MFC6282157.1"/>
    </source>
</evidence>
<organism evidence="3 4">
    <name type="scientific">Polaromonas aquatica</name>
    <dbReference type="NCBI Taxonomy" id="332657"/>
    <lineage>
        <taxon>Bacteria</taxon>
        <taxon>Pseudomonadati</taxon>
        <taxon>Pseudomonadota</taxon>
        <taxon>Betaproteobacteria</taxon>
        <taxon>Burkholderiales</taxon>
        <taxon>Comamonadaceae</taxon>
        <taxon>Polaromonas</taxon>
    </lineage>
</organism>
<dbReference type="Proteomes" id="UP001596270">
    <property type="component" value="Unassembled WGS sequence"/>
</dbReference>
<keyword evidence="2" id="KW-0732">Signal</keyword>
<gene>
    <name evidence="3" type="ORF">ACFQND_13060</name>
</gene>
<feature type="region of interest" description="Disordered" evidence="1">
    <location>
        <begin position="55"/>
        <end position="74"/>
    </location>
</feature>
<feature type="compositionally biased region" description="Basic and acidic residues" evidence="1">
    <location>
        <begin position="58"/>
        <end position="73"/>
    </location>
</feature>
<evidence type="ECO:0008006" key="5">
    <source>
        <dbReference type="Google" id="ProtNLM"/>
    </source>
</evidence>
<evidence type="ECO:0000256" key="1">
    <source>
        <dbReference type="SAM" id="MobiDB-lite"/>
    </source>
</evidence>
<proteinExistence type="predicted"/>
<evidence type="ECO:0000313" key="4">
    <source>
        <dbReference type="Proteomes" id="UP001596270"/>
    </source>
</evidence>
<keyword evidence="4" id="KW-1185">Reference proteome</keyword>
<feature type="chain" id="PRO_5045653824" description="Cobalt transporter" evidence="2">
    <location>
        <begin position="33"/>
        <end position="148"/>
    </location>
</feature>
<name>A0ABW1TZ92_9BURK</name>
<evidence type="ECO:0000256" key="2">
    <source>
        <dbReference type="SAM" id="SignalP"/>
    </source>
</evidence>
<feature type="signal peptide" evidence="2">
    <location>
        <begin position="1"/>
        <end position="32"/>
    </location>
</feature>
<protein>
    <recommendedName>
        <fullName evidence="5">Cobalt transporter</fullName>
    </recommendedName>
</protein>
<dbReference type="RefSeq" id="WP_377413789.1">
    <property type="nucleotide sequence ID" value="NZ_JBHSRS010000069.1"/>
</dbReference>
<dbReference type="EMBL" id="JBHSRS010000069">
    <property type="protein sequence ID" value="MFC6282157.1"/>
    <property type="molecule type" value="Genomic_DNA"/>
</dbReference>
<reference evidence="4" key="1">
    <citation type="journal article" date="2019" name="Int. J. Syst. Evol. Microbiol.">
        <title>The Global Catalogue of Microorganisms (GCM) 10K type strain sequencing project: providing services to taxonomists for standard genome sequencing and annotation.</title>
        <authorList>
            <consortium name="The Broad Institute Genomics Platform"/>
            <consortium name="The Broad Institute Genome Sequencing Center for Infectious Disease"/>
            <person name="Wu L."/>
            <person name="Ma J."/>
        </authorList>
    </citation>
    <scope>NUCLEOTIDE SEQUENCE [LARGE SCALE GENOMIC DNA]</scope>
    <source>
        <strain evidence="4">CCUG 39402</strain>
    </source>
</reference>
<comment type="caution">
    <text evidence="3">The sequence shown here is derived from an EMBL/GenBank/DDBJ whole genome shotgun (WGS) entry which is preliminary data.</text>
</comment>
<accession>A0ABW1TZ92</accession>